<evidence type="ECO:0000256" key="10">
    <source>
        <dbReference type="SAM" id="Phobius"/>
    </source>
</evidence>
<evidence type="ECO:0000256" key="5">
    <source>
        <dbReference type="ARBA" id="ARBA00022989"/>
    </source>
</evidence>
<evidence type="ECO:0000256" key="8">
    <source>
        <dbReference type="PIRSR" id="PIRSR605150-2"/>
    </source>
</evidence>
<feature type="binding site" evidence="9">
    <location>
        <position position="250"/>
    </location>
    <ligand>
        <name>Mn(2+)</name>
        <dbReference type="ChEBI" id="CHEBI:29035"/>
    </ligand>
</feature>
<feature type="transmembrane region" description="Helical" evidence="10">
    <location>
        <begin position="618"/>
        <end position="642"/>
    </location>
</feature>
<evidence type="ECO:0000256" key="4">
    <source>
        <dbReference type="ARBA" id="ARBA00022692"/>
    </source>
</evidence>
<gene>
    <name evidence="11" type="ORF">ES288_A10G139400v1</name>
</gene>
<keyword evidence="4 10" id="KW-0812">Transmembrane</keyword>
<dbReference type="InterPro" id="IPR029044">
    <property type="entry name" value="Nucleotide-diphossugar_trans"/>
</dbReference>
<dbReference type="Gene3D" id="3.90.550.10">
    <property type="entry name" value="Spore Coat Polysaccharide Biosynthesis Protein SpsA, Chain A"/>
    <property type="match status" value="1"/>
</dbReference>
<evidence type="ECO:0000256" key="9">
    <source>
        <dbReference type="PIRSR" id="PIRSR605150-3"/>
    </source>
</evidence>
<evidence type="ECO:0000256" key="1">
    <source>
        <dbReference type="ARBA" id="ARBA00004127"/>
    </source>
</evidence>
<feature type="binding site" evidence="8">
    <location>
        <position position="121"/>
    </location>
    <ligand>
        <name>UDP-alpha-D-glucose</name>
        <dbReference type="ChEBI" id="CHEBI:58885"/>
    </ligand>
</feature>
<accession>A0A5D2EZR3</accession>
<feature type="transmembrane region" description="Helical" evidence="10">
    <location>
        <begin position="65"/>
        <end position="84"/>
    </location>
</feature>
<dbReference type="EMBL" id="CM017697">
    <property type="protein sequence ID" value="TYG98727.1"/>
    <property type="molecule type" value="Genomic_DNA"/>
</dbReference>
<feature type="binding site" evidence="8">
    <location>
        <position position="151"/>
    </location>
    <ligand>
        <name>UDP-alpha-D-glucose</name>
        <dbReference type="ChEBI" id="CHEBI:58885"/>
    </ligand>
</feature>
<keyword evidence="5 10" id="KW-1133">Transmembrane helix</keyword>
<dbReference type="GO" id="GO:0030244">
    <property type="term" value="P:cellulose biosynthetic process"/>
    <property type="evidence" value="ECO:0007669"/>
    <property type="project" value="InterPro"/>
</dbReference>
<feature type="transmembrane region" description="Helical" evidence="10">
    <location>
        <begin position="36"/>
        <end position="53"/>
    </location>
</feature>
<evidence type="ECO:0000256" key="7">
    <source>
        <dbReference type="ARBA" id="ARBA00023316"/>
    </source>
</evidence>
<evidence type="ECO:0008006" key="13">
    <source>
        <dbReference type="Google" id="ProtNLM"/>
    </source>
</evidence>
<keyword evidence="7" id="KW-0961">Cell wall biogenesis/degradation</keyword>
<dbReference type="GO" id="GO:0016760">
    <property type="term" value="F:cellulose synthase (UDP-forming) activity"/>
    <property type="evidence" value="ECO:0007669"/>
    <property type="project" value="InterPro"/>
</dbReference>
<dbReference type="PANTHER" id="PTHR13301">
    <property type="entry name" value="X-BOX TRANSCRIPTION FACTOR-RELATED"/>
    <property type="match status" value="1"/>
</dbReference>
<dbReference type="SUPFAM" id="SSF53448">
    <property type="entry name" value="Nucleotide-diphospho-sugar transferases"/>
    <property type="match status" value="1"/>
</dbReference>
<protein>
    <recommendedName>
        <fullName evidence="13">Glycosyltransferase 2-like domain-containing protein</fullName>
    </recommendedName>
</protein>
<dbReference type="Proteomes" id="UP000323506">
    <property type="component" value="Chromosome A10"/>
</dbReference>
<evidence type="ECO:0000256" key="6">
    <source>
        <dbReference type="ARBA" id="ARBA00023136"/>
    </source>
</evidence>
<dbReference type="Pfam" id="PF03552">
    <property type="entry name" value="Cellulose_synt"/>
    <property type="match status" value="3"/>
</dbReference>
<organism evidence="11 12">
    <name type="scientific">Gossypium darwinii</name>
    <name type="common">Darwin's cotton</name>
    <name type="synonym">Gossypium barbadense var. darwinii</name>
    <dbReference type="NCBI Taxonomy" id="34276"/>
    <lineage>
        <taxon>Eukaryota</taxon>
        <taxon>Viridiplantae</taxon>
        <taxon>Streptophyta</taxon>
        <taxon>Embryophyta</taxon>
        <taxon>Tracheophyta</taxon>
        <taxon>Spermatophyta</taxon>
        <taxon>Magnoliopsida</taxon>
        <taxon>eudicotyledons</taxon>
        <taxon>Gunneridae</taxon>
        <taxon>Pentapetalae</taxon>
        <taxon>rosids</taxon>
        <taxon>malvids</taxon>
        <taxon>Malvales</taxon>
        <taxon>Malvaceae</taxon>
        <taxon>Malvoideae</taxon>
        <taxon>Gossypium</taxon>
    </lineage>
</organism>
<feature type="binding site" evidence="9">
    <location>
        <position position="274"/>
    </location>
    <ligand>
        <name>Mn(2+)</name>
        <dbReference type="ChEBI" id="CHEBI:29035"/>
    </ligand>
</feature>
<keyword evidence="2" id="KW-0328">Glycosyltransferase</keyword>
<dbReference type="FunFam" id="3.90.550.10:FF:000194">
    <property type="entry name" value="Cellulose synthase-like protein G2 isoform A"/>
    <property type="match status" value="1"/>
</dbReference>
<name>A0A5D2EZR3_GOSDA</name>
<dbReference type="AlphaFoldDB" id="A0A5D2EZR3"/>
<dbReference type="GO" id="GO:0012505">
    <property type="term" value="C:endomembrane system"/>
    <property type="evidence" value="ECO:0007669"/>
    <property type="project" value="UniProtKB-SubCell"/>
</dbReference>
<evidence type="ECO:0000313" key="11">
    <source>
        <dbReference type="EMBL" id="TYG98727.1"/>
    </source>
</evidence>
<evidence type="ECO:0000256" key="2">
    <source>
        <dbReference type="ARBA" id="ARBA00022676"/>
    </source>
</evidence>
<feature type="binding site" evidence="8">
    <location>
        <position position="122"/>
    </location>
    <ligand>
        <name>UDP-alpha-D-glucose</name>
        <dbReference type="ChEBI" id="CHEBI:58885"/>
    </ligand>
</feature>
<sequence>METVALASSYDKEDMASTKVLHSCTILTRRIITNRLHILFHFTVTLLLLYYRISHFFNGNRLPALSWALITISELIFTFIWCLTQAFRWRPLSRTVSIDEIPANMNLEGLDVFVCTADPQKEPTMEVMNTIISALALDYPPEKLAVYLSDDGGSYITLYALKEAFAFSKRWLPFCMKYRIKTRCPEAFFSLAKYEELSITDEFSAKKDELEVIHGDTYMDDNENDEESTKMPLLVYVSRERRPSKPHRFKAGALNALLRVSEKFSNGPYLLVLDCDMYCNDPTSARQAMCFHLDPQMSPSLAFVQFPQMFYNISKNDIYDNQARSAYRIKWQGMDGIRGPSLSGTGFYLKRKALYGSPNCEDKHPSEAQRTFGDLMKFSSGEEIAILKEAKLLASCDYERNTKWGEEIGFSYESLLESTFTGYLLHCRGWTSVYLCPTRPCFLGCTTIDMKDALVQLVKWSSGLLQIGLSRFSPLSYGVSRMSILQSMCYGYFIYQPLYAIAFLIYGIIPQLCFLNGIPLYPKVLSSWFAVFSTVYLSAIGQQLHEVLSDGGTTLTWWNEQRIWVIKSVSGSCFGCLDLFMKWSGMKKTTFRLTNKAVDKDKLEKYEKGEFDFQGATMFMIPLSALAILNMVCFIGGLGGIILRRNYEEMFGQIFLSLFIMALSYPMIQGLLKRSKKEKQ</sequence>
<keyword evidence="12" id="KW-1185">Reference proteome</keyword>
<dbReference type="InterPro" id="IPR005150">
    <property type="entry name" value="Cellulose_synth"/>
</dbReference>
<evidence type="ECO:0000256" key="3">
    <source>
        <dbReference type="ARBA" id="ARBA00022679"/>
    </source>
</evidence>
<reference evidence="11 12" key="1">
    <citation type="submission" date="2019-06" db="EMBL/GenBank/DDBJ databases">
        <title>WGS assembly of Gossypium darwinii.</title>
        <authorList>
            <person name="Chen Z.J."/>
            <person name="Sreedasyam A."/>
            <person name="Ando A."/>
            <person name="Song Q."/>
            <person name="De L."/>
            <person name="Hulse-Kemp A."/>
            <person name="Ding M."/>
            <person name="Ye W."/>
            <person name="Kirkbride R."/>
            <person name="Jenkins J."/>
            <person name="Plott C."/>
            <person name="Lovell J."/>
            <person name="Lin Y.-M."/>
            <person name="Vaughn R."/>
            <person name="Liu B."/>
            <person name="Li W."/>
            <person name="Simpson S."/>
            <person name="Scheffler B."/>
            <person name="Saski C."/>
            <person name="Grover C."/>
            <person name="Hu G."/>
            <person name="Conover J."/>
            <person name="Carlson J."/>
            <person name="Shu S."/>
            <person name="Boston L."/>
            <person name="Williams M."/>
            <person name="Peterson D."/>
            <person name="Mcgee K."/>
            <person name="Jones D."/>
            <person name="Wendel J."/>
            <person name="Stelly D."/>
            <person name="Grimwood J."/>
            <person name="Schmutz J."/>
        </authorList>
    </citation>
    <scope>NUCLEOTIDE SEQUENCE [LARGE SCALE GENOMIC DNA]</scope>
    <source>
        <strain evidence="11">1808015.09</strain>
    </source>
</reference>
<keyword evidence="6 10" id="KW-0472">Membrane</keyword>
<dbReference type="GO" id="GO:0016020">
    <property type="term" value="C:membrane"/>
    <property type="evidence" value="ECO:0007669"/>
    <property type="project" value="InterPro"/>
</dbReference>
<feature type="transmembrane region" description="Helical" evidence="10">
    <location>
        <begin position="490"/>
        <end position="509"/>
    </location>
</feature>
<feature type="transmembrane region" description="Helical" evidence="10">
    <location>
        <begin position="654"/>
        <end position="672"/>
    </location>
</feature>
<comment type="subcellular location">
    <subcellularLocation>
        <location evidence="1">Endomembrane system</location>
        <topology evidence="1">Multi-pass membrane protein</topology>
    </subcellularLocation>
</comment>
<proteinExistence type="predicted"/>
<keyword evidence="3" id="KW-0808">Transferase</keyword>
<evidence type="ECO:0000313" key="12">
    <source>
        <dbReference type="Proteomes" id="UP000323506"/>
    </source>
</evidence>
<dbReference type="GO" id="GO:0071555">
    <property type="term" value="P:cell wall organization"/>
    <property type="evidence" value="ECO:0007669"/>
    <property type="project" value="UniProtKB-KW"/>
</dbReference>